<dbReference type="SUPFAM" id="SSF52540">
    <property type="entry name" value="P-loop containing nucleoside triphosphate hydrolases"/>
    <property type="match status" value="1"/>
</dbReference>
<dbReference type="InterPro" id="IPR019039">
    <property type="entry name" value="T4-Rnl1-like_N"/>
</dbReference>
<dbReference type="GO" id="GO:0005634">
    <property type="term" value="C:nucleus"/>
    <property type="evidence" value="ECO:0007669"/>
    <property type="project" value="TreeGrafter"/>
</dbReference>
<evidence type="ECO:0000313" key="6">
    <source>
        <dbReference type="Proteomes" id="UP001362899"/>
    </source>
</evidence>
<dbReference type="GO" id="GO:0003972">
    <property type="term" value="F:RNA ligase (ATP) activity"/>
    <property type="evidence" value="ECO:0007669"/>
    <property type="project" value="InterPro"/>
</dbReference>
<dbReference type="InterPro" id="IPR015966">
    <property type="entry name" value="tRNA_lig_kin_fungi"/>
</dbReference>
<keyword evidence="6" id="KW-1185">Reference proteome</keyword>
<dbReference type="InterPro" id="IPR015965">
    <property type="entry name" value="tRNA_lig_PDEase"/>
</dbReference>
<name>A0AAV5RQ07_STABA</name>
<organism evidence="5 6">
    <name type="scientific">Starmerella bacillaris</name>
    <name type="common">Yeast</name>
    <name type="synonym">Candida zemplinina</name>
    <dbReference type="NCBI Taxonomy" id="1247836"/>
    <lineage>
        <taxon>Eukaryota</taxon>
        <taxon>Fungi</taxon>
        <taxon>Dikarya</taxon>
        <taxon>Ascomycota</taxon>
        <taxon>Saccharomycotina</taxon>
        <taxon>Dipodascomycetes</taxon>
        <taxon>Dipodascales</taxon>
        <taxon>Trichomonascaceae</taxon>
        <taxon>Starmerella</taxon>
    </lineage>
</organism>
<dbReference type="Pfam" id="PF09511">
    <property type="entry name" value="RNA_lig_T4_1"/>
    <property type="match status" value="1"/>
</dbReference>
<feature type="domain" description="tRNA ligase phosphodiesterase" evidence="2">
    <location>
        <begin position="544"/>
        <end position="718"/>
    </location>
</feature>
<gene>
    <name evidence="5" type="ORF">DASB73_041740</name>
</gene>
<dbReference type="Proteomes" id="UP001362899">
    <property type="component" value="Unassembled WGS sequence"/>
</dbReference>
<dbReference type="GO" id="GO:0005524">
    <property type="term" value="F:ATP binding"/>
    <property type="evidence" value="ECO:0007669"/>
    <property type="project" value="InterPro"/>
</dbReference>
<dbReference type="GO" id="GO:0006388">
    <property type="term" value="P:tRNA splicing, via endonucleolytic cleavage and ligation"/>
    <property type="evidence" value="ECO:0007669"/>
    <property type="project" value="InterPro"/>
</dbReference>
<dbReference type="InterPro" id="IPR027417">
    <property type="entry name" value="P-loop_NTPase"/>
</dbReference>
<feature type="region of interest" description="Disordered" evidence="1">
    <location>
        <begin position="581"/>
        <end position="617"/>
    </location>
</feature>
<reference evidence="5 6" key="1">
    <citation type="journal article" date="2023" name="Elife">
        <title>Identification of key yeast species and microbe-microbe interactions impacting larval growth of Drosophila in the wild.</title>
        <authorList>
            <person name="Mure A."/>
            <person name="Sugiura Y."/>
            <person name="Maeda R."/>
            <person name="Honda K."/>
            <person name="Sakurai N."/>
            <person name="Takahashi Y."/>
            <person name="Watada M."/>
            <person name="Katoh T."/>
            <person name="Gotoh A."/>
            <person name="Gotoh Y."/>
            <person name="Taniguchi I."/>
            <person name="Nakamura K."/>
            <person name="Hayashi T."/>
            <person name="Katayama T."/>
            <person name="Uemura T."/>
            <person name="Hattori Y."/>
        </authorList>
    </citation>
    <scope>NUCLEOTIDE SEQUENCE [LARGE SCALE GENOMIC DNA]</scope>
    <source>
        <strain evidence="5 6">SB-73</strain>
    </source>
</reference>
<evidence type="ECO:0000259" key="4">
    <source>
        <dbReference type="Pfam" id="PF09511"/>
    </source>
</evidence>
<dbReference type="PANTHER" id="PTHR32004:SF1">
    <property type="entry name" value="TRNA LIGASE"/>
    <property type="match status" value="1"/>
</dbReference>
<keyword evidence="5" id="KW-0436">Ligase</keyword>
<dbReference type="PANTHER" id="PTHR32004">
    <property type="entry name" value="TRNA LIGASE"/>
    <property type="match status" value="1"/>
</dbReference>
<dbReference type="Pfam" id="PF08302">
    <property type="entry name" value="tRNA_lig_CPD"/>
    <property type="match status" value="1"/>
</dbReference>
<evidence type="ECO:0000259" key="3">
    <source>
        <dbReference type="Pfam" id="PF08303"/>
    </source>
</evidence>
<dbReference type="EMBL" id="BTGC01000008">
    <property type="protein sequence ID" value="GMM53211.1"/>
    <property type="molecule type" value="Genomic_DNA"/>
</dbReference>
<dbReference type="Pfam" id="PF08303">
    <property type="entry name" value="tRNA_lig_kinase"/>
    <property type="match status" value="1"/>
</dbReference>
<accession>A0AAV5RQ07</accession>
<protein>
    <submittedName>
        <fullName evidence="5">tRNA ligase</fullName>
    </submittedName>
</protein>
<evidence type="ECO:0000256" key="1">
    <source>
        <dbReference type="SAM" id="MobiDB-lite"/>
    </source>
</evidence>
<evidence type="ECO:0000259" key="2">
    <source>
        <dbReference type="Pfam" id="PF08302"/>
    </source>
</evidence>
<evidence type="ECO:0000313" key="5">
    <source>
        <dbReference type="EMBL" id="GMM53211.1"/>
    </source>
</evidence>
<dbReference type="Gene3D" id="3.40.50.300">
    <property type="entry name" value="P-loop containing nucleotide triphosphate hydrolases"/>
    <property type="match status" value="1"/>
</dbReference>
<sequence>MSLVADLQKRAKQSGKSGKVYKKNYSVWDIPDLTLSRWKFNEWDYYSDRAKLPTMARGLFTLGDDVVVRGYNKFFSIGETKATKLDAIEKECEGPYYATLKENGFLVLISGYKGQLIVTSKNSCGPSATTEEGKNYSRAAKDLVLKHLQSANRTEKEFADFLETNGWTAVGEGCDDSFEQHILPYSPEQAGIYLNGLNKNSADFITENPAKVLEVATDFGFKQTKFLKFTEFDKMMSFLKECEKTGSYEGREIEGFVIRCKRTDKEGALTDFFFKYKFEEPYLMYREWREVTKIYLQNGALDAIGRAKRSKHSSSSLNFITFARSYFKDNEERVNLYLKHNLGIIEMREAFLKSSELSEAELLKLDLSDKNHGEVKYLLVTVATLGCGKSTVANMLTELSKGKWTHRQNDEVTAKKKFPALVSSILSDFESHDVVILDRNNSSGNEREQIISEFDKSSDALGYNFKYICLNFLPNGVDDQSKSITRDRVKDRGDNHLTIKASTMTDQKIQGIMRQFESRFQVVNKEKHCDEAFELIIDLSPGKSIQNTKTILNSLNTKYPGLIEMPTDEEVTKAFEKVVHEKIADNNTPSSTDKPGQKTGSKQKPPQKKSEKGVSNRTSYFSVQINSKDYKELMEFVKQNVNDFANTYAPNKEFHVTLCHKAAHANDFQTFKDNYQPGRTQNVEITELGWTDKAVAFKVKTPNCSNEYPHITVGLNGVPAKDAQLVFKGPHESVPYSKVLENCPVKAMN</sequence>
<proteinExistence type="predicted"/>
<feature type="domain" description="tRNA ligase kinase" evidence="3">
    <location>
        <begin position="378"/>
        <end position="540"/>
    </location>
</feature>
<comment type="caution">
    <text evidence="5">The sequence shown here is derived from an EMBL/GenBank/DDBJ whole genome shotgun (WGS) entry which is preliminary data.</text>
</comment>
<dbReference type="AlphaFoldDB" id="A0AAV5RQ07"/>
<feature type="domain" description="T4 RNA ligase 1-like N-terminal" evidence="4">
    <location>
        <begin position="56"/>
        <end position="283"/>
    </location>
</feature>